<keyword evidence="3" id="KW-1185">Reference proteome</keyword>
<dbReference type="AlphaFoldDB" id="A0AAV9ZDI6"/>
<dbReference type="EMBL" id="JAWWNJ010000162">
    <property type="protein sequence ID" value="KAK6977942.1"/>
    <property type="molecule type" value="Genomic_DNA"/>
</dbReference>
<name>A0AAV9ZDI6_9AGAR</name>
<reference evidence="2 3" key="1">
    <citation type="journal article" date="2024" name="J Genomics">
        <title>Draft genome sequencing and assembly of Favolaschia claudopus CIRM-BRFM 2984 isolated from oak limbs.</title>
        <authorList>
            <person name="Navarro D."/>
            <person name="Drula E."/>
            <person name="Chaduli D."/>
            <person name="Cazenave R."/>
            <person name="Ahrendt S."/>
            <person name="Wang J."/>
            <person name="Lipzen A."/>
            <person name="Daum C."/>
            <person name="Barry K."/>
            <person name="Grigoriev I.V."/>
            <person name="Favel A."/>
            <person name="Rosso M.N."/>
            <person name="Martin F."/>
        </authorList>
    </citation>
    <scope>NUCLEOTIDE SEQUENCE [LARGE SCALE GENOMIC DNA]</scope>
    <source>
        <strain evidence="2 3">CIRM-BRFM 2984</strain>
    </source>
</reference>
<protein>
    <submittedName>
        <fullName evidence="2">F-box domain-containing protein</fullName>
    </submittedName>
</protein>
<feature type="coiled-coil region" evidence="1">
    <location>
        <begin position="12"/>
        <end position="39"/>
    </location>
</feature>
<keyword evidence="1" id="KW-0175">Coiled coil</keyword>
<comment type="caution">
    <text evidence="2">The sequence shown here is derived from an EMBL/GenBank/DDBJ whole genome shotgun (WGS) entry which is preliminary data.</text>
</comment>
<organism evidence="2 3">
    <name type="scientific">Favolaschia claudopus</name>
    <dbReference type="NCBI Taxonomy" id="2862362"/>
    <lineage>
        <taxon>Eukaryota</taxon>
        <taxon>Fungi</taxon>
        <taxon>Dikarya</taxon>
        <taxon>Basidiomycota</taxon>
        <taxon>Agaricomycotina</taxon>
        <taxon>Agaricomycetes</taxon>
        <taxon>Agaricomycetidae</taxon>
        <taxon>Agaricales</taxon>
        <taxon>Marasmiineae</taxon>
        <taxon>Mycenaceae</taxon>
        <taxon>Favolaschia</taxon>
    </lineage>
</organism>
<dbReference type="Proteomes" id="UP001362999">
    <property type="component" value="Unassembled WGS sequence"/>
</dbReference>
<proteinExistence type="predicted"/>
<accession>A0AAV9ZDI6</accession>
<gene>
    <name evidence="2" type="ORF">R3P38DRAFT_3120170</name>
</gene>
<evidence type="ECO:0000313" key="3">
    <source>
        <dbReference type="Proteomes" id="UP001362999"/>
    </source>
</evidence>
<evidence type="ECO:0000313" key="2">
    <source>
        <dbReference type="EMBL" id="KAK6977942.1"/>
    </source>
</evidence>
<dbReference type="Gene3D" id="1.20.1280.50">
    <property type="match status" value="1"/>
</dbReference>
<sequence>MLDSLAVDRGFLAENDAQILDLEIQIVALEQSISALRAARQPVQERLDSYKYPVLTLPNEIITEIFVHFLPTYPQPPPLVGTLSPTCLTQICSTWRAIALATPRLWRAIDLTDQSDEQPGMEATLALARLWSARSGSYPLSIDLADDYDEHYILPIVLPHRDRLEHLTFNLDGTELLSIIQGSFPLLRNLSIRFSCGVSGAETVTLQNLPLLRTAVLDDWLDPHAMLPWSQLTSLTLRFLTTVHCREILRQASHLIRCNLYFAGDMIPNEQNQDQDLHIELLRLETLTFEPQSRCDGDFFRCLVTPALLSLQLSEPSLGLANESDSFVVDSLASFISKSGCQLRELKVTNTHVNENVYREAFPSIPIISVDEERS</sequence>
<evidence type="ECO:0000256" key="1">
    <source>
        <dbReference type="SAM" id="Coils"/>
    </source>
</evidence>